<dbReference type="CDD" id="cd01283">
    <property type="entry name" value="cytidine_deaminase"/>
    <property type="match status" value="1"/>
</dbReference>
<dbReference type="InterPro" id="IPR013171">
    <property type="entry name" value="Cyd/dCyd_deaminase_Zn-bd"/>
</dbReference>
<evidence type="ECO:0000313" key="8">
    <source>
        <dbReference type="Proteomes" id="UP000324595"/>
    </source>
</evidence>
<gene>
    <name evidence="7" type="ORF">LX73_0193</name>
</gene>
<dbReference type="GO" id="GO:0042802">
    <property type="term" value="F:identical protein binding"/>
    <property type="evidence" value="ECO:0007669"/>
    <property type="project" value="UniProtKB-ARBA"/>
</dbReference>
<dbReference type="RefSeq" id="WP_148897591.1">
    <property type="nucleotide sequence ID" value="NZ_VNHY01000001.1"/>
</dbReference>
<comment type="similarity">
    <text evidence="1">Belongs to the cytidine and deoxycytidylate deaminase family.</text>
</comment>
<keyword evidence="8" id="KW-1185">Reference proteome</keyword>
<dbReference type="Pfam" id="PF08211">
    <property type="entry name" value="dCMP_cyt_deam_2"/>
    <property type="match status" value="1"/>
</dbReference>
<name>A0A5D3YLX9_9BACT</name>
<proteinExistence type="inferred from homology"/>
<dbReference type="GO" id="GO:0004126">
    <property type="term" value="F:cytidine deaminase activity"/>
    <property type="evidence" value="ECO:0007669"/>
    <property type="project" value="InterPro"/>
</dbReference>
<keyword evidence="4" id="KW-0378">Hydrolase</keyword>
<dbReference type="GO" id="GO:0005829">
    <property type="term" value="C:cytosol"/>
    <property type="evidence" value="ECO:0007669"/>
    <property type="project" value="TreeGrafter"/>
</dbReference>
<evidence type="ECO:0000256" key="2">
    <source>
        <dbReference type="ARBA" id="ARBA00011738"/>
    </source>
</evidence>
<dbReference type="SUPFAM" id="SSF53927">
    <property type="entry name" value="Cytidine deaminase-like"/>
    <property type="match status" value="2"/>
</dbReference>
<dbReference type="OrthoDB" id="9795347at2"/>
<dbReference type="AlphaFoldDB" id="A0A5D3YLX9"/>
<dbReference type="Proteomes" id="UP000324595">
    <property type="component" value="Unassembled WGS sequence"/>
</dbReference>
<keyword evidence="3" id="KW-0479">Metal-binding</keyword>
<dbReference type="Gene3D" id="3.40.140.10">
    <property type="entry name" value="Cytidine Deaminase, domain 2"/>
    <property type="match status" value="2"/>
</dbReference>
<dbReference type="PROSITE" id="PS51747">
    <property type="entry name" value="CYT_DCMP_DEAMINASES_2"/>
    <property type="match status" value="1"/>
</dbReference>
<dbReference type="InterPro" id="IPR016192">
    <property type="entry name" value="APOBEC/CMP_deaminase_Zn-bd"/>
</dbReference>
<evidence type="ECO:0000256" key="1">
    <source>
        <dbReference type="ARBA" id="ARBA00006576"/>
    </source>
</evidence>
<protein>
    <submittedName>
        <fullName evidence="7">Cytidine deaminase, homotetrameric</fullName>
    </submittedName>
</protein>
<dbReference type="EMBL" id="VNHY01000001">
    <property type="protein sequence ID" value="TYP94900.1"/>
    <property type="molecule type" value="Genomic_DNA"/>
</dbReference>
<dbReference type="GO" id="GO:0008270">
    <property type="term" value="F:zinc ion binding"/>
    <property type="evidence" value="ECO:0007669"/>
    <property type="project" value="InterPro"/>
</dbReference>
<reference evidence="7 8" key="1">
    <citation type="submission" date="2019-07" db="EMBL/GenBank/DDBJ databases">
        <title>Genomic Encyclopedia of Archaeal and Bacterial Type Strains, Phase II (KMG-II): from individual species to whole genera.</title>
        <authorList>
            <person name="Goeker M."/>
        </authorList>
    </citation>
    <scope>NUCLEOTIDE SEQUENCE [LARGE SCALE GENOMIC DNA]</scope>
    <source>
        <strain evidence="7 8">DSM 21935</strain>
    </source>
</reference>
<dbReference type="Pfam" id="PF00383">
    <property type="entry name" value="dCMP_cyt_deam_1"/>
    <property type="match status" value="1"/>
</dbReference>
<comment type="caution">
    <text evidence="7">The sequence shown here is derived from an EMBL/GenBank/DDBJ whole genome shotgun (WGS) entry which is preliminary data.</text>
</comment>
<evidence type="ECO:0000256" key="3">
    <source>
        <dbReference type="ARBA" id="ARBA00022723"/>
    </source>
</evidence>
<evidence type="ECO:0000256" key="5">
    <source>
        <dbReference type="ARBA" id="ARBA00022833"/>
    </source>
</evidence>
<dbReference type="InterPro" id="IPR002125">
    <property type="entry name" value="CMP_dCMP_dom"/>
</dbReference>
<keyword evidence="5" id="KW-0862">Zinc</keyword>
<comment type="subunit">
    <text evidence="2">Homodimer.</text>
</comment>
<dbReference type="InterPro" id="IPR050202">
    <property type="entry name" value="Cyt/Deoxycyt_deaminase"/>
</dbReference>
<accession>A0A5D3YLX9</accession>
<dbReference type="PROSITE" id="PS00903">
    <property type="entry name" value="CYT_DCMP_DEAMINASES_1"/>
    <property type="match status" value="1"/>
</dbReference>
<sequence>MMDITDLQNHCYVPYSNTDSLAVVRSKEGTYFPGCRIESIAYPLSISAIQNALFSCLSEGSTPDIAWTTATELPHKKFWESELEITCKEWSNDEPGDIEFADLILDPNINLKDKLVSLLDDAVVKESDFPVAALLKTDQGIFSGVNIECSAWDMGLCAERVAIAKALTYGSKQLEELYIHTRSGDFSSPCGACRQVIIEHMPDRQIHLYHADHSTSVHFSTDLLPHSFQSSSLKNN</sequence>
<organism evidence="7 8">
    <name type="scientific">Fodinibius salinus</name>
    <dbReference type="NCBI Taxonomy" id="860790"/>
    <lineage>
        <taxon>Bacteria</taxon>
        <taxon>Pseudomonadati</taxon>
        <taxon>Balneolota</taxon>
        <taxon>Balneolia</taxon>
        <taxon>Balneolales</taxon>
        <taxon>Balneolaceae</taxon>
        <taxon>Fodinibius</taxon>
    </lineage>
</organism>
<evidence type="ECO:0000259" key="6">
    <source>
        <dbReference type="PROSITE" id="PS51747"/>
    </source>
</evidence>
<dbReference type="PANTHER" id="PTHR11644:SF2">
    <property type="entry name" value="CYTIDINE DEAMINASE"/>
    <property type="match status" value="1"/>
</dbReference>
<evidence type="ECO:0000256" key="4">
    <source>
        <dbReference type="ARBA" id="ARBA00022801"/>
    </source>
</evidence>
<dbReference type="GO" id="GO:0055086">
    <property type="term" value="P:nucleobase-containing small molecule metabolic process"/>
    <property type="evidence" value="ECO:0007669"/>
    <property type="project" value="UniProtKB-ARBA"/>
</dbReference>
<evidence type="ECO:0000313" key="7">
    <source>
        <dbReference type="EMBL" id="TYP94900.1"/>
    </source>
</evidence>
<dbReference type="NCBIfam" id="NF004064">
    <property type="entry name" value="PRK05578.1"/>
    <property type="match status" value="1"/>
</dbReference>
<dbReference type="InterPro" id="IPR016193">
    <property type="entry name" value="Cytidine_deaminase-like"/>
</dbReference>
<dbReference type="PANTHER" id="PTHR11644">
    <property type="entry name" value="CYTIDINE DEAMINASE"/>
    <property type="match status" value="1"/>
</dbReference>
<feature type="domain" description="CMP/dCMP-type deaminase" evidence="6">
    <location>
        <begin position="106"/>
        <end position="231"/>
    </location>
</feature>
<dbReference type="GO" id="GO:0072527">
    <property type="term" value="P:pyrimidine-containing compound metabolic process"/>
    <property type="evidence" value="ECO:0007669"/>
    <property type="project" value="UniProtKB-ARBA"/>
</dbReference>